<evidence type="ECO:0000313" key="2">
    <source>
        <dbReference type="EMBL" id="AXF78865.1"/>
    </source>
</evidence>
<evidence type="ECO:0000313" key="3">
    <source>
        <dbReference type="Proteomes" id="UP000264980"/>
    </source>
</evidence>
<dbReference type="SUPFAM" id="SSF160059">
    <property type="entry name" value="PriA/YqbF domain"/>
    <property type="match status" value="1"/>
</dbReference>
<dbReference type="Proteomes" id="UP000264980">
    <property type="component" value="Chromosome"/>
</dbReference>
<organism evidence="2 3">
    <name type="scientific">Erwinia tracheiphila</name>
    <dbReference type="NCBI Taxonomy" id="65700"/>
    <lineage>
        <taxon>Bacteria</taxon>
        <taxon>Pseudomonadati</taxon>
        <taxon>Pseudomonadota</taxon>
        <taxon>Gammaproteobacteria</taxon>
        <taxon>Enterobacterales</taxon>
        <taxon>Erwiniaceae</taxon>
        <taxon>Erwinia</taxon>
    </lineage>
</organism>
<accession>A0A345CZJ8</accession>
<dbReference type="AlphaFoldDB" id="A0A345CZJ8"/>
<proteinExistence type="predicted"/>
<evidence type="ECO:0000259" key="1">
    <source>
        <dbReference type="Pfam" id="PF17891"/>
    </source>
</evidence>
<feature type="domain" description="Mu-like prophage FluMu N-terminal" evidence="1">
    <location>
        <begin position="15"/>
        <end position="55"/>
    </location>
</feature>
<reference evidence="2 3" key="1">
    <citation type="submission" date="2016-01" db="EMBL/GenBank/DDBJ databases">
        <authorList>
            <person name="Oliw E.H."/>
        </authorList>
    </citation>
    <scope>NUCLEOTIDE SEQUENCE [LARGE SCALE GENOMIC DNA]</scope>
    <source>
        <strain evidence="2 3">MDcuke</strain>
    </source>
</reference>
<gene>
    <name evidence="2" type="ORF">AV903_19565</name>
</gene>
<dbReference type="Gene3D" id="3.40.5.80">
    <property type="match status" value="1"/>
</dbReference>
<dbReference type="Pfam" id="PF17891">
    <property type="entry name" value="FluMu_N"/>
    <property type="match status" value="1"/>
</dbReference>
<protein>
    <recommendedName>
        <fullName evidence="1">Mu-like prophage FluMu N-terminal domain-containing protein</fullName>
    </recommendedName>
</protein>
<name>A0A345CZJ8_9GAMM</name>
<sequence length="146" mass="15318">MQPGAETAGNALFRVVVKCYRNVYRRAGIPFTRGENTLVDVTASQLEILRRDSVLKIVSETPASPSPESGAVDHVDVGTELNPDLLNAAQLTERILAAVEGLDKSKPELFTTAGTPKVAAVSAALGETITAEQLKTALASVTDGDA</sequence>
<dbReference type="EMBL" id="CP013970">
    <property type="protein sequence ID" value="AXF78865.1"/>
    <property type="molecule type" value="Genomic_DNA"/>
</dbReference>
<dbReference type="InterPro" id="IPR041227">
    <property type="entry name" value="FluMu_N"/>
</dbReference>